<protein>
    <submittedName>
        <fullName evidence="1">Uncharacterized protein</fullName>
    </submittedName>
</protein>
<dbReference type="Proteomes" id="UP000036202">
    <property type="component" value="Chromosome"/>
</dbReference>
<dbReference type="OrthoDB" id="9815953at2"/>
<dbReference type="KEGG" id="beo:BEH_07730"/>
<keyword evidence="2" id="KW-1185">Reference proteome</keyword>
<dbReference type="RefSeq" id="WP_046216960.1">
    <property type="nucleotide sequence ID" value="NZ_CP011974.1"/>
</dbReference>
<proteinExistence type="predicted"/>
<evidence type="ECO:0000313" key="2">
    <source>
        <dbReference type="Proteomes" id="UP000036202"/>
    </source>
</evidence>
<reference evidence="2" key="2">
    <citation type="submission" date="2015-06" db="EMBL/GenBank/DDBJ databases">
        <title>Genome Sequence of Bacillus endophyticus and Analysis of its Companion Mechanism in the Ketogulonigenium vulgare-Bacillus strain Consortium.</title>
        <authorList>
            <person name="Jia N."/>
            <person name="Du J."/>
            <person name="Ding M.-Z."/>
            <person name="Gao F."/>
            <person name="Yuan Y.-J."/>
        </authorList>
    </citation>
    <scope>NUCLEOTIDE SEQUENCE [LARGE SCALE GENOMIC DNA]</scope>
    <source>
        <strain evidence="2">Hbe603</strain>
    </source>
</reference>
<evidence type="ECO:0000313" key="1">
    <source>
        <dbReference type="EMBL" id="AKO91999.1"/>
    </source>
</evidence>
<dbReference type="EMBL" id="CP011974">
    <property type="protein sequence ID" value="AKO91999.1"/>
    <property type="molecule type" value="Genomic_DNA"/>
</dbReference>
<organism evidence="1 2">
    <name type="scientific">Priestia filamentosa</name>
    <dbReference type="NCBI Taxonomy" id="1402861"/>
    <lineage>
        <taxon>Bacteria</taxon>
        <taxon>Bacillati</taxon>
        <taxon>Bacillota</taxon>
        <taxon>Bacilli</taxon>
        <taxon>Bacillales</taxon>
        <taxon>Bacillaceae</taxon>
        <taxon>Priestia</taxon>
    </lineage>
</organism>
<dbReference type="AlphaFoldDB" id="A0A0H4KI78"/>
<sequence length="92" mass="11018">MPRIIETNLSMVRDFIKDHQSRIVEIDSWNEYIQKIKENHLDLENKSRDGTILPIPIGRRAFCLTFDDFHLSFISYNSRNQMTKTLSYLIRE</sequence>
<gene>
    <name evidence="1" type="ORF">BEH_07730</name>
</gene>
<accession>A0A0H4KI78</accession>
<name>A0A0H4KI78_9BACI</name>
<dbReference type="PATRIC" id="fig|135735.6.peg.1580"/>
<reference evidence="1 2" key="1">
    <citation type="journal article" date="2015" name="PLoS ONE">
        <title>Genome Sequence of Bacillus endophyticus and Analysis of Its Companion Mechanism in the Ketogulonigenium vulgare-Bacillus Strain Consortium.</title>
        <authorList>
            <person name="Jia N."/>
            <person name="Du J."/>
            <person name="Ding M.Z."/>
            <person name="Gao F."/>
            <person name="Yuan Y.J."/>
        </authorList>
    </citation>
    <scope>NUCLEOTIDE SEQUENCE [LARGE SCALE GENOMIC DNA]</scope>
    <source>
        <strain evidence="1 2">Hbe603</strain>
    </source>
</reference>